<evidence type="ECO:0000313" key="1">
    <source>
        <dbReference type="EMBL" id="CQR74260.1"/>
    </source>
</evidence>
<dbReference type="AlphaFoldDB" id="A0A0U1L3M2"/>
<evidence type="ECO:0000313" key="2">
    <source>
        <dbReference type="Proteomes" id="UP000049855"/>
    </source>
</evidence>
<accession>A0A0U1L3M2</accession>
<proteinExistence type="predicted"/>
<dbReference type="EMBL" id="CTRP01000014">
    <property type="protein sequence ID" value="CQR74260.1"/>
    <property type="molecule type" value="Genomic_DNA"/>
</dbReference>
<keyword evidence="2" id="KW-1185">Reference proteome</keyword>
<gene>
    <name evidence="1" type="ORF">SpAn4DRAFT_0722</name>
</gene>
<protein>
    <submittedName>
        <fullName evidence="1">Uncharacterized protein</fullName>
    </submittedName>
</protein>
<name>A0A0U1L3M2_9FIRM</name>
<dbReference type="Proteomes" id="UP000049855">
    <property type="component" value="Unassembled WGS sequence"/>
</dbReference>
<sequence length="58" mass="6522">MMLLILIVFLGYVRALHTTAFLQQVIITGCRELMNIILKILSYSGRQITGTLWGQVIG</sequence>
<organism evidence="1 2">
    <name type="scientific">Sporomusa ovata</name>
    <dbReference type="NCBI Taxonomy" id="2378"/>
    <lineage>
        <taxon>Bacteria</taxon>
        <taxon>Bacillati</taxon>
        <taxon>Bacillota</taxon>
        <taxon>Negativicutes</taxon>
        <taxon>Selenomonadales</taxon>
        <taxon>Sporomusaceae</taxon>
        <taxon>Sporomusa</taxon>
    </lineage>
</organism>
<reference evidence="2" key="1">
    <citation type="submission" date="2015-03" db="EMBL/GenBank/DDBJ databases">
        <authorList>
            <person name="Nijsse Bart"/>
        </authorList>
    </citation>
    <scope>NUCLEOTIDE SEQUENCE [LARGE SCALE GENOMIC DNA]</scope>
</reference>